<dbReference type="RefSeq" id="WP_212216258.1">
    <property type="nucleotide sequence ID" value="NZ_JAGUCO010000007.1"/>
</dbReference>
<comment type="caution">
    <text evidence="2">The sequence shown here is derived from an EMBL/GenBank/DDBJ whole genome shotgun (WGS) entry which is preliminary data.</text>
</comment>
<keyword evidence="1" id="KW-0732">Signal</keyword>
<feature type="chain" id="PRO_5045128597" evidence="1">
    <location>
        <begin position="28"/>
        <end position="588"/>
    </location>
</feature>
<feature type="signal peptide" evidence="1">
    <location>
        <begin position="1"/>
        <end position="27"/>
    </location>
</feature>
<evidence type="ECO:0000313" key="2">
    <source>
        <dbReference type="EMBL" id="MBS2099018.1"/>
    </source>
</evidence>
<evidence type="ECO:0000313" key="3">
    <source>
        <dbReference type="Proteomes" id="UP000708576"/>
    </source>
</evidence>
<proteinExistence type="predicted"/>
<dbReference type="Proteomes" id="UP000708576">
    <property type="component" value="Unassembled WGS sequence"/>
</dbReference>
<accession>A0ABS5JVS8</accession>
<keyword evidence="3" id="KW-1185">Reference proteome</keyword>
<name>A0ABS5JVS8_9BACT</name>
<gene>
    <name evidence="2" type="ORF">KEM10_12070</name>
</gene>
<evidence type="ECO:0000256" key="1">
    <source>
        <dbReference type="SAM" id="SignalP"/>
    </source>
</evidence>
<organism evidence="2 3">
    <name type="scientific">Carboxylicivirga linearis</name>
    <dbReference type="NCBI Taxonomy" id="1628157"/>
    <lineage>
        <taxon>Bacteria</taxon>
        <taxon>Pseudomonadati</taxon>
        <taxon>Bacteroidota</taxon>
        <taxon>Bacteroidia</taxon>
        <taxon>Marinilabiliales</taxon>
        <taxon>Marinilabiliaceae</taxon>
        <taxon>Carboxylicivirga</taxon>
    </lineage>
</organism>
<reference evidence="2 3" key="1">
    <citation type="journal article" date="2015" name="Int. J. Syst. Evol. Microbiol.">
        <title>Carboxylicivirga linearis sp. nov., isolated from a sea cucumber culture pond.</title>
        <authorList>
            <person name="Wang F.Q."/>
            <person name="Zhou Y.X."/>
            <person name="Lin X.Z."/>
            <person name="Chen G.J."/>
            <person name="Du Z.J."/>
        </authorList>
    </citation>
    <scope>NUCLEOTIDE SEQUENCE [LARGE SCALE GENOMIC DNA]</scope>
    <source>
        <strain evidence="2 3">FB218</strain>
    </source>
</reference>
<protein>
    <submittedName>
        <fullName evidence="2">Uncharacterized protein</fullName>
    </submittedName>
</protein>
<sequence>MNRTSTIQNKIVSVLMLIICVCGISEATVKADEKPGNKKTKVFVYENGNLTISSASNDLPFDLKYQGIIEVSNDDKMINSISAGGFVEINKTSFGNSRRLFIHADEQGKLTYEYYVGKSSTAFEPEGKKWLAEILPEIVKNSDLGIESRIRRIYNQQGLDAVFDIIEEGSTSHTSRTEWSFFSMETVTISSGKSRTNALKTLIFDNKIKDRDLQRVIDEVGDVKSNSTKGTLLRYILENYKLNNSQAAALLHAVSTHEYNTERGSTLRLFNQQYSDDYIIRKEYFDIIDDMEINSEKGNVLKDLIQKKTLSNDTWIAMLDVVSDFSSEREKGAVLLFAIPYLPKDDGVMAEFRNTLDDMSDSYYVLKGEITTAMLETGLSTGNQKPDKSALLNYLRTAENISSNSQRGQILRKANRLFINDDQVIDAYFGVLASMDSEMEIYNVMLDLLNKNKLNEKAMYRLLRQTSRLVPDFQHGAGAVLRQVIQQFPLADNNYNQFFQVVERMDQNSTIEEILRMVIDHPVVNNKLLIKVMECNQRIDVDIEKAAILVRMSPQIPTNDSSVQYIFKSMAKELDSEYEKNRVLKTIR</sequence>
<dbReference type="EMBL" id="JAGUCO010000007">
    <property type="protein sequence ID" value="MBS2099018.1"/>
    <property type="molecule type" value="Genomic_DNA"/>
</dbReference>